<proteinExistence type="predicted"/>
<gene>
    <name evidence="1" type="ORF">EDM21_24170</name>
</gene>
<protein>
    <submittedName>
        <fullName evidence="1">Uncharacterized protein</fullName>
    </submittedName>
</protein>
<name>A0A7X3FP20_9BACL</name>
<dbReference type="AlphaFoldDB" id="A0A7X3FP20"/>
<organism evidence="1 2">
    <name type="scientific">Paenibacillus lutrae</name>
    <dbReference type="NCBI Taxonomy" id="2078573"/>
    <lineage>
        <taxon>Bacteria</taxon>
        <taxon>Bacillati</taxon>
        <taxon>Bacillota</taxon>
        <taxon>Bacilli</taxon>
        <taxon>Bacillales</taxon>
        <taxon>Paenibacillaceae</taxon>
        <taxon>Paenibacillus</taxon>
    </lineage>
</organism>
<reference evidence="1 2" key="1">
    <citation type="journal article" date="2019" name="Microorganisms">
        <title>Paenibacillus lutrae sp. nov., A Chitinolytic Species Isolated from A River Otter in Castril Natural Park, Granada, Spain.</title>
        <authorList>
            <person name="Rodriguez M."/>
            <person name="Reina J.C."/>
            <person name="Bejar V."/>
            <person name="Llamas I."/>
        </authorList>
    </citation>
    <scope>NUCLEOTIDE SEQUENCE [LARGE SCALE GENOMIC DNA]</scope>
    <source>
        <strain evidence="1 2">N10</strain>
    </source>
</reference>
<evidence type="ECO:0000313" key="2">
    <source>
        <dbReference type="Proteomes" id="UP000490800"/>
    </source>
</evidence>
<keyword evidence="2" id="KW-1185">Reference proteome</keyword>
<dbReference type="Proteomes" id="UP000490800">
    <property type="component" value="Unassembled WGS sequence"/>
</dbReference>
<sequence>MYTYVKNNPLKYVDPSGHAQQAIDNSGGGNYVDVSGYTHPNSMSNLLKTINYAKRVKKGDNDYWDLRSSSGTKFRNGRMIPGDSDNNQFIYLFEMATMTSPYENSEGNSQWATIQLLNYYDAALSGYGIDFLAALSGGGAKGISNVMSSSQAAKKIINAERTGTALNKSDPGHRAASFLSQSQLSKGSTFNITGGDGVQRTLLQVRGELDRKSGIYEYILQLNGTVSHQRFIEGGIINGIPNQKSNRF</sequence>
<dbReference type="EMBL" id="RHLK01000029">
    <property type="protein sequence ID" value="MVP02567.1"/>
    <property type="molecule type" value="Genomic_DNA"/>
</dbReference>
<accession>A0A7X3FP20</accession>
<dbReference type="RefSeq" id="WP_157338912.1">
    <property type="nucleotide sequence ID" value="NZ_RHLK01000029.1"/>
</dbReference>
<comment type="caution">
    <text evidence="1">The sequence shown here is derived from an EMBL/GenBank/DDBJ whole genome shotgun (WGS) entry which is preliminary data.</text>
</comment>
<dbReference type="OrthoDB" id="41445at2"/>
<evidence type="ECO:0000313" key="1">
    <source>
        <dbReference type="EMBL" id="MVP02567.1"/>
    </source>
</evidence>